<proteinExistence type="predicted"/>
<evidence type="ECO:0000313" key="3">
    <source>
        <dbReference type="Proteomes" id="UP001177670"/>
    </source>
</evidence>
<feature type="region of interest" description="Disordered" evidence="1">
    <location>
        <begin position="60"/>
        <end position="151"/>
    </location>
</feature>
<dbReference type="Proteomes" id="UP001177670">
    <property type="component" value="Unassembled WGS sequence"/>
</dbReference>
<keyword evidence="3" id="KW-1185">Reference proteome</keyword>
<evidence type="ECO:0000256" key="1">
    <source>
        <dbReference type="SAM" id="MobiDB-lite"/>
    </source>
</evidence>
<dbReference type="EMBL" id="JAHYIQ010000001">
    <property type="protein sequence ID" value="KAK1136268.1"/>
    <property type="molecule type" value="Genomic_DNA"/>
</dbReference>
<evidence type="ECO:0000313" key="2">
    <source>
        <dbReference type="EMBL" id="KAK1136268.1"/>
    </source>
</evidence>
<protein>
    <submittedName>
        <fullName evidence="2">Uncharacterized protein</fullName>
    </submittedName>
</protein>
<feature type="compositionally biased region" description="Acidic residues" evidence="1">
    <location>
        <begin position="91"/>
        <end position="122"/>
    </location>
</feature>
<accession>A0AA40GED5</accession>
<reference evidence="2" key="1">
    <citation type="submission" date="2021-10" db="EMBL/GenBank/DDBJ databases">
        <title>Melipona bicolor Genome sequencing and assembly.</title>
        <authorList>
            <person name="Araujo N.S."/>
            <person name="Arias M.C."/>
        </authorList>
    </citation>
    <scope>NUCLEOTIDE SEQUENCE</scope>
    <source>
        <strain evidence="2">USP_2M_L1-L4_2017</strain>
        <tissue evidence="2">Whole body</tissue>
    </source>
</reference>
<sequence>MWLDRPTIPRLLYHGFIERIREKEGQSDIGGLAQLPLDPNGPHWGASNILSLSSDIFARREDHDNGGSRASGKQGERREKTGGRKRTTGNNEDEDDCDDNDDDNDDNDDDDDEEEDEEEEEEEKRRVKKKEKTRFSVGRFAEGAPDRAPSA</sequence>
<name>A0AA40GED5_9HYME</name>
<organism evidence="2 3">
    <name type="scientific">Melipona bicolor</name>
    <dbReference type="NCBI Taxonomy" id="60889"/>
    <lineage>
        <taxon>Eukaryota</taxon>
        <taxon>Metazoa</taxon>
        <taxon>Ecdysozoa</taxon>
        <taxon>Arthropoda</taxon>
        <taxon>Hexapoda</taxon>
        <taxon>Insecta</taxon>
        <taxon>Pterygota</taxon>
        <taxon>Neoptera</taxon>
        <taxon>Endopterygota</taxon>
        <taxon>Hymenoptera</taxon>
        <taxon>Apocrita</taxon>
        <taxon>Aculeata</taxon>
        <taxon>Apoidea</taxon>
        <taxon>Anthophila</taxon>
        <taxon>Apidae</taxon>
        <taxon>Melipona</taxon>
    </lineage>
</organism>
<comment type="caution">
    <text evidence="2">The sequence shown here is derived from an EMBL/GenBank/DDBJ whole genome shotgun (WGS) entry which is preliminary data.</text>
</comment>
<gene>
    <name evidence="2" type="ORF">K0M31_000833</name>
</gene>
<dbReference type="AlphaFoldDB" id="A0AA40GED5"/>